<dbReference type="Proteomes" id="UP001596364">
    <property type="component" value="Unassembled WGS sequence"/>
</dbReference>
<dbReference type="EMBL" id="JBHSUS010000001">
    <property type="protein sequence ID" value="MFC6440369.1"/>
    <property type="molecule type" value="Genomic_DNA"/>
</dbReference>
<sequence length="231" mass="26577">MRFLSMCLLLLSHFAMAAECQQQASHLRAVYQLQQGQQSATELQLLRDGKWVAQRYPAQHITLSWYLSRPGMIQPTRHFEQYQRSIEYAAGEVVHGKKETDWDYRNQLVSQSLLSKLQLVSESGAGCELQQTFRGQIAAQPVTLVWHPKLNLLRSLQIGEQQPKRWTLQTVSFDPSQVVAHHQWLDSFQTTDYADIGDDHSDPFLTKMVRQGFIEHGHDGFYSADEAHSHE</sequence>
<dbReference type="RefSeq" id="WP_131258167.1">
    <property type="nucleotide sequence ID" value="NZ_JBHSUS010000001.1"/>
</dbReference>
<accession>A0ABW1XKN1</accession>
<reference evidence="3" key="1">
    <citation type="journal article" date="2019" name="Int. J. Syst. Evol. Microbiol.">
        <title>The Global Catalogue of Microorganisms (GCM) 10K type strain sequencing project: providing services to taxonomists for standard genome sequencing and annotation.</title>
        <authorList>
            <consortium name="The Broad Institute Genomics Platform"/>
            <consortium name="The Broad Institute Genome Sequencing Center for Infectious Disease"/>
            <person name="Wu L."/>
            <person name="Ma J."/>
        </authorList>
    </citation>
    <scope>NUCLEOTIDE SEQUENCE [LARGE SCALE GENOMIC DNA]</scope>
    <source>
        <strain evidence="3">CGMCC 1.16031</strain>
    </source>
</reference>
<feature type="signal peptide" evidence="1">
    <location>
        <begin position="1"/>
        <end position="17"/>
    </location>
</feature>
<comment type="caution">
    <text evidence="2">The sequence shown here is derived from an EMBL/GenBank/DDBJ whole genome shotgun (WGS) entry which is preliminary data.</text>
</comment>
<feature type="chain" id="PRO_5046281614" evidence="1">
    <location>
        <begin position="18"/>
        <end position="231"/>
    </location>
</feature>
<name>A0ABW1XKN1_9ALTE</name>
<evidence type="ECO:0000256" key="1">
    <source>
        <dbReference type="SAM" id="SignalP"/>
    </source>
</evidence>
<evidence type="ECO:0000313" key="2">
    <source>
        <dbReference type="EMBL" id="MFC6440369.1"/>
    </source>
</evidence>
<organism evidence="2 3">
    <name type="scientific">Pseudobowmanella zhangzhouensis</name>
    <dbReference type="NCBI Taxonomy" id="1537679"/>
    <lineage>
        <taxon>Bacteria</taxon>
        <taxon>Pseudomonadati</taxon>
        <taxon>Pseudomonadota</taxon>
        <taxon>Gammaproteobacteria</taxon>
        <taxon>Alteromonadales</taxon>
        <taxon>Alteromonadaceae</taxon>
    </lineage>
</organism>
<evidence type="ECO:0000313" key="3">
    <source>
        <dbReference type="Proteomes" id="UP001596364"/>
    </source>
</evidence>
<protein>
    <submittedName>
        <fullName evidence="2">Uncharacterized protein</fullName>
    </submittedName>
</protein>
<gene>
    <name evidence="2" type="ORF">ACFP85_09440</name>
</gene>
<keyword evidence="3" id="KW-1185">Reference proteome</keyword>
<keyword evidence="1" id="KW-0732">Signal</keyword>
<proteinExistence type="predicted"/>